<reference evidence="2 5" key="1">
    <citation type="submission" date="2018-01" db="EMBL/GenBank/DDBJ databases">
        <title>Whole genome sequencing of Histamine producing bacteria.</title>
        <authorList>
            <person name="Butler K."/>
        </authorList>
    </citation>
    <scope>NUCLEOTIDE SEQUENCE [LARGE SCALE GENOMIC DNA]</scope>
    <source>
        <strain evidence="3 4">ATCC 51761</strain>
        <strain evidence="2 5">NCIMB 13481</strain>
    </source>
</reference>
<evidence type="ECO:0000313" key="4">
    <source>
        <dbReference type="Proteomes" id="UP000241190"/>
    </source>
</evidence>
<dbReference type="STRING" id="56192.UB38_18355"/>
<evidence type="ECO:0000313" key="5">
    <source>
        <dbReference type="Proteomes" id="UP000241954"/>
    </source>
</evidence>
<dbReference type="AlphaFoldDB" id="A0A0D8PK33"/>
<protein>
    <submittedName>
        <fullName evidence="2">Uncharacterized protein</fullName>
    </submittedName>
</protein>
<keyword evidence="1" id="KW-0472">Membrane</keyword>
<evidence type="ECO:0000313" key="3">
    <source>
        <dbReference type="EMBL" id="PSW95568.1"/>
    </source>
</evidence>
<dbReference type="Proteomes" id="UP000241190">
    <property type="component" value="Unassembled WGS sequence"/>
</dbReference>
<name>A0A0D8PK33_9GAMM</name>
<organism evidence="2 5">
    <name type="scientific">Photobacterium iliopiscarium</name>
    <dbReference type="NCBI Taxonomy" id="56192"/>
    <lineage>
        <taxon>Bacteria</taxon>
        <taxon>Pseudomonadati</taxon>
        <taxon>Pseudomonadota</taxon>
        <taxon>Gammaproteobacteria</taxon>
        <taxon>Vibrionales</taxon>
        <taxon>Vibrionaceae</taxon>
        <taxon>Photobacterium</taxon>
    </lineage>
</organism>
<accession>A0A0D8PK33</accession>
<evidence type="ECO:0000256" key="1">
    <source>
        <dbReference type="SAM" id="Phobius"/>
    </source>
</evidence>
<keyword evidence="1" id="KW-1133">Transmembrane helix</keyword>
<keyword evidence="4" id="KW-1185">Reference proteome</keyword>
<sequence>MLLLWIVGVIVLSQKKILCYSLISISGWLFAAYLMFAHLSNDRDFINDKITENAYNIVSQSLQDKKTDPEIVAQIQDWFAKGWTAQTGSVTTICDNDRDKLKQILSDSAIVTICRLRI</sequence>
<dbReference type="EMBL" id="PYLW01000002">
    <property type="protein sequence ID" value="PSV99266.1"/>
    <property type="molecule type" value="Genomic_DNA"/>
</dbReference>
<dbReference type="EMBL" id="PYOP01000017">
    <property type="protein sequence ID" value="PSW95568.1"/>
    <property type="molecule type" value="Genomic_DNA"/>
</dbReference>
<comment type="caution">
    <text evidence="2">The sequence shown here is derived from an EMBL/GenBank/DDBJ whole genome shotgun (WGS) entry which is preliminary data.</text>
</comment>
<dbReference type="Proteomes" id="UP000241954">
    <property type="component" value="Unassembled WGS sequence"/>
</dbReference>
<feature type="transmembrane region" description="Helical" evidence="1">
    <location>
        <begin position="23"/>
        <end position="40"/>
    </location>
</feature>
<gene>
    <name evidence="2" type="ORF">C9I88_03530</name>
    <name evidence="3" type="ORF">C9J52_11475</name>
</gene>
<evidence type="ECO:0000313" key="2">
    <source>
        <dbReference type="EMBL" id="PSV99266.1"/>
    </source>
</evidence>
<proteinExistence type="predicted"/>
<keyword evidence="1" id="KW-0812">Transmembrane</keyword>